<dbReference type="OMA" id="CQTLIIT"/>
<reference evidence="2 3" key="1">
    <citation type="journal article" date="2012" name="PLoS Pathog.">
        <title>Diverse lifestyles and strategies of plant pathogenesis encoded in the genomes of eighteen Dothideomycetes fungi.</title>
        <authorList>
            <person name="Ohm R.A."/>
            <person name="Feau N."/>
            <person name="Henrissat B."/>
            <person name="Schoch C.L."/>
            <person name="Horwitz B.A."/>
            <person name="Barry K.W."/>
            <person name="Condon B.J."/>
            <person name="Copeland A.C."/>
            <person name="Dhillon B."/>
            <person name="Glaser F."/>
            <person name="Hesse C.N."/>
            <person name="Kosti I."/>
            <person name="LaButti K."/>
            <person name="Lindquist E.A."/>
            <person name="Lucas S."/>
            <person name="Salamov A.A."/>
            <person name="Bradshaw R.E."/>
            <person name="Ciuffetti L."/>
            <person name="Hamelin R.C."/>
            <person name="Kema G.H.J."/>
            <person name="Lawrence C."/>
            <person name="Scott J.A."/>
            <person name="Spatafora J.W."/>
            <person name="Turgeon B.G."/>
            <person name="de Wit P.J.G.M."/>
            <person name="Zhong S."/>
            <person name="Goodwin S.B."/>
            <person name="Grigoriev I.V."/>
        </authorList>
    </citation>
    <scope>NUCLEOTIDE SEQUENCE [LARGE SCALE GENOMIC DNA]</scope>
    <source>
        <strain evidence="2 3">UAMH 10762</strain>
    </source>
</reference>
<evidence type="ECO:0000259" key="1">
    <source>
        <dbReference type="Pfam" id="PF12146"/>
    </source>
</evidence>
<feature type="domain" description="Serine aminopeptidase S33" evidence="1">
    <location>
        <begin position="26"/>
        <end position="250"/>
    </location>
</feature>
<gene>
    <name evidence="2" type="ORF">BAUCODRAFT_575829</name>
</gene>
<dbReference type="eggNOG" id="KOG1454">
    <property type="taxonomic scope" value="Eukaryota"/>
</dbReference>
<dbReference type="RefSeq" id="XP_007676359.1">
    <property type="nucleotide sequence ID" value="XM_007678169.1"/>
</dbReference>
<dbReference type="KEGG" id="bcom:BAUCODRAFT_575829"/>
<dbReference type="EMBL" id="KB445555">
    <property type="protein sequence ID" value="EMC96148.1"/>
    <property type="molecule type" value="Genomic_DNA"/>
</dbReference>
<dbReference type="InterPro" id="IPR022742">
    <property type="entry name" value="Hydrolase_4"/>
</dbReference>
<dbReference type="STRING" id="717646.M2MX72"/>
<accession>M2MX72</accession>
<dbReference type="InterPro" id="IPR050266">
    <property type="entry name" value="AB_hydrolase_sf"/>
</dbReference>
<evidence type="ECO:0000313" key="2">
    <source>
        <dbReference type="EMBL" id="EMC96148.1"/>
    </source>
</evidence>
<dbReference type="Pfam" id="PF12146">
    <property type="entry name" value="Hydrolase_4"/>
    <property type="match status" value="1"/>
</dbReference>
<name>M2MX72_BAUPA</name>
<dbReference type="HOGENOM" id="CLU_020336_50_3_1"/>
<proteinExistence type="predicted"/>
<dbReference type="AlphaFoldDB" id="M2MX72"/>
<dbReference type="GO" id="GO:0016020">
    <property type="term" value="C:membrane"/>
    <property type="evidence" value="ECO:0007669"/>
    <property type="project" value="TreeGrafter"/>
</dbReference>
<dbReference type="PANTHER" id="PTHR43798">
    <property type="entry name" value="MONOACYLGLYCEROL LIPASE"/>
    <property type="match status" value="1"/>
</dbReference>
<dbReference type="InterPro" id="IPR029058">
    <property type="entry name" value="AB_hydrolase_fold"/>
</dbReference>
<evidence type="ECO:0000313" key="3">
    <source>
        <dbReference type="Proteomes" id="UP000011761"/>
    </source>
</evidence>
<sequence>MAVNHTHTTTSGAAIHYTESGKRTGQIVLLLHGLGGSTRTFEPLLPHLPTEQYRTIGVDFEGFGNSPLSNTVISVQRYVSDVDDLLASLQGYDSHEGRDKTDEQSPVIIGHSLGSIVALQYASMHPNSVSGLGLLGVGRSASHIPAARERMLALAKKVREEGIHAAADTAVVSNFGVSEKPSPEAKQAVREAVATSNPDAYAMTCEAIVSPSHIDPDYSKISCPAVFVSGREDRLSPPERAQELSRMLGGPTAVYVVEGGHQPILSDLRSTARAMEKLFAMLES</sequence>
<dbReference type="OrthoDB" id="2498029at2759"/>
<dbReference type="Proteomes" id="UP000011761">
    <property type="component" value="Unassembled WGS sequence"/>
</dbReference>
<dbReference type="Gene3D" id="3.40.50.1820">
    <property type="entry name" value="alpha/beta hydrolase"/>
    <property type="match status" value="1"/>
</dbReference>
<keyword evidence="3" id="KW-1185">Reference proteome</keyword>
<protein>
    <recommendedName>
        <fullName evidence="1">Serine aminopeptidase S33 domain-containing protein</fullName>
    </recommendedName>
</protein>
<dbReference type="PANTHER" id="PTHR43798:SF33">
    <property type="entry name" value="HYDROLASE, PUTATIVE (AFU_ORTHOLOGUE AFUA_2G14860)-RELATED"/>
    <property type="match status" value="1"/>
</dbReference>
<dbReference type="GeneID" id="19115716"/>
<organism evidence="2 3">
    <name type="scientific">Baudoinia panamericana (strain UAMH 10762)</name>
    <name type="common">Angels' share fungus</name>
    <name type="synonym">Baudoinia compniacensis (strain UAMH 10762)</name>
    <dbReference type="NCBI Taxonomy" id="717646"/>
    <lineage>
        <taxon>Eukaryota</taxon>
        <taxon>Fungi</taxon>
        <taxon>Dikarya</taxon>
        <taxon>Ascomycota</taxon>
        <taxon>Pezizomycotina</taxon>
        <taxon>Dothideomycetes</taxon>
        <taxon>Dothideomycetidae</taxon>
        <taxon>Mycosphaerellales</taxon>
        <taxon>Teratosphaeriaceae</taxon>
        <taxon>Baudoinia</taxon>
    </lineage>
</organism>
<dbReference type="SUPFAM" id="SSF53474">
    <property type="entry name" value="alpha/beta-Hydrolases"/>
    <property type="match status" value="1"/>
</dbReference>